<keyword evidence="2" id="KW-0812">Transmembrane</keyword>
<feature type="region of interest" description="Disordered" evidence="1">
    <location>
        <begin position="493"/>
        <end position="537"/>
    </location>
</feature>
<feature type="domain" description="TRAPP14 N-terminal" evidence="3">
    <location>
        <begin position="82"/>
        <end position="251"/>
    </location>
</feature>
<dbReference type="EMBL" id="CAHIKZ030003812">
    <property type="protein sequence ID" value="CAE1304344.1"/>
    <property type="molecule type" value="Genomic_DNA"/>
</dbReference>
<accession>A0A812DQZ0</accession>
<keyword evidence="2" id="KW-0472">Membrane</keyword>
<organism evidence="5 6">
    <name type="scientific">Acanthosepion pharaonis</name>
    <name type="common">Pharaoh cuttlefish</name>
    <name type="synonym">Sepia pharaonis</name>
    <dbReference type="NCBI Taxonomy" id="158019"/>
    <lineage>
        <taxon>Eukaryota</taxon>
        <taxon>Metazoa</taxon>
        <taxon>Spiralia</taxon>
        <taxon>Lophotrochozoa</taxon>
        <taxon>Mollusca</taxon>
        <taxon>Cephalopoda</taxon>
        <taxon>Coleoidea</taxon>
        <taxon>Decapodiformes</taxon>
        <taxon>Sepiida</taxon>
        <taxon>Sepiina</taxon>
        <taxon>Sepiidae</taxon>
        <taxon>Acanthosepion</taxon>
    </lineage>
</organism>
<feature type="domain" description="TRAPP14 C-terminal" evidence="4">
    <location>
        <begin position="334"/>
        <end position="433"/>
    </location>
</feature>
<feature type="region of interest" description="Disordered" evidence="1">
    <location>
        <begin position="433"/>
        <end position="453"/>
    </location>
</feature>
<feature type="compositionally biased region" description="Basic and acidic residues" evidence="1">
    <location>
        <begin position="507"/>
        <end position="521"/>
    </location>
</feature>
<evidence type="ECO:0000256" key="2">
    <source>
        <dbReference type="SAM" id="Phobius"/>
    </source>
</evidence>
<gene>
    <name evidence="5" type="ORF">SPHA_56933</name>
</gene>
<comment type="caution">
    <text evidence="5">The sequence shown here is derived from an EMBL/GenBank/DDBJ whole genome shotgun (WGS) entry which is preliminary data.</text>
</comment>
<dbReference type="AlphaFoldDB" id="A0A812DQZ0"/>
<dbReference type="InterPro" id="IPR031626">
    <property type="entry name" value="TRAPPC14"/>
</dbReference>
<evidence type="ECO:0000313" key="5">
    <source>
        <dbReference type="EMBL" id="CAE1304344.1"/>
    </source>
</evidence>
<proteinExistence type="predicted"/>
<reference evidence="5" key="1">
    <citation type="submission" date="2021-01" db="EMBL/GenBank/DDBJ databases">
        <authorList>
            <person name="Li R."/>
            <person name="Bekaert M."/>
        </authorList>
    </citation>
    <scope>NUCLEOTIDE SEQUENCE</scope>
    <source>
        <strain evidence="5">Farmed</strain>
    </source>
</reference>
<dbReference type="PANTHER" id="PTHR16096:SF8">
    <property type="entry name" value="TRAFFICKING PROTEIN PARTICLE COMPLEX SUBUNIT 14"/>
    <property type="match status" value="1"/>
</dbReference>
<protein>
    <submittedName>
        <fullName evidence="5">Uncharacterized protein</fullName>
    </submittedName>
</protein>
<dbReference type="Pfam" id="PF23652">
    <property type="entry name" value="TRAPP14_C"/>
    <property type="match status" value="1"/>
</dbReference>
<dbReference type="GO" id="GO:1990071">
    <property type="term" value="C:TRAPPII protein complex"/>
    <property type="evidence" value="ECO:0007669"/>
    <property type="project" value="TreeGrafter"/>
</dbReference>
<dbReference type="InterPro" id="IPR055453">
    <property type="entry name" value="TRAPP14_N"/>
</dbReference>
<dbReference type="GO" id="GO:0060271">
    <property type="term" value="P:cilium assembly"/>
    <property type="evidence" value="ECO:0007669"/>
    <property type="project" value="InterPro"/>
</dbReference>
<dbReference type="PANTHER" id="PTHR16096">
    <property type="entry name" value="MICROTUBULE-ASSOCIATED PROTEIN 11"/>
    <property type="match status" value="1"/>
</dbReference>
<keyword evidence="2" id="KW-1133">Transmembrane helix</keyword>
<dbReference type="OrthoDB" id="6047286at2759"/>
<evidence type="ECO:0000256" key="1">
    <source>
        <dbReference type="SAM" id="MobiDB-lite"/>
    </source>
</evidence>
<evidence type="ECO:0000259" key="4">
    <source>
        <dbReference type="Pfam" id="PF23652"/>
    </source>
</evidence>
<name>A0A812DQZ0_ACAPH</name>
<feature type="transmembrane region" description="Helical" evidence="2">
    <location>
        <begin position="594"/>
        <end position="618"/>
    </location>
</feature>
<evidence type="ECO:0000313" key="6">
    <source>
        <dbReference type="Proteomes" id="UP000597762"/>
    </source>
</evidence>
<keyword evidence="6" id="KW-1185">Reference proteome</keyword>
<sequence>MDDSVDVASSLELVVCDKNQSYCPHDDKASQLQSVYIGQSINVFVLVKYCPEQDPNSDLEAWHRRIGQLGVHGCLTPAPRPEDDDEDESSLICKDASISDDSWDFGQCKICLSFTEGSDSRTVSLFHLKQKPYFYEETVYVIPLSLSLTSVPGDCNHVQLSVAVWLSQTPTPTEWMTLEKDFCLSPDSFSGLPPPPKTVTKQSLGRILDIIQPPQVKFHLTEAAGKQLILLKVHNSTDEDLTVSNCWVLPSSCHWATRSPTEPSCDHLGRDCDDNHGQKVSLLKTTNSTFPLQLSPREVFSLIFTIQDKELDGPNTSSFFESSSSSISGICCFFNVTYTISNKLQDFLALRLYWSPSATPAIMEMKEGCIRIKKPKEITTNSIICQDPDVLLGSCPKGTTLTAAVRFQVLQPGLFEVGQHMKLNLRYALPSSTDSQLNDVSTPTDSISTLSPDEQLMASEELWRERSGSTSSVRSTGLLSCDERRRSFATKSYSFGDLGPASSTDSDTGRQKKFKNIERSPRVPPPRPPPPKRLPRAEQALNNPRNFLKKSHQIYIPQLDLPLGAINNNNHHHLHRQPYSTPSTLHLLSDLCCLLFPPLLLICYLSLSLFLSLSLSLCNSVTISVLDFMCC</sequence>
<dbReference type="Proteomes" id="UP000597762">
    <property type="component" value="Unassembled WGS sequence"/>
</dbReference>
<evidence type="ECO:0000259" key="3">
    <source>
        <dbReference type="Pfam" id="PF15806"/>
    </source>
</evidence>
<dbReference type="InterPro" id="IPR055452">
    <property type="entry name" value="TRAPP14_C"/>
</dbReference>
<feature type="compositionally biased region" description="Polar residues" evidence="1">
    <location>
        <begin position="433"/>
        <end position="452"/>
    </location>
</feature>
<dbReference type="Pfam" id="PF15806">
    <property type="entry name" value="TRAPP14_N"/>
    <property type="match status" value="1"/>
</dbReference>
<dbReference type="GO" id="GO:0043014">
    <property type="term" value="F:alpha-tubulin binding"/>
    <property type="evidence" value="ECO:0007669"/>
    <property type="project" value="InterPro"/>
</dbReference>
<feature type="compositionally biased region" description="Pro residues" evidence="1">
    <location>
        <begin position="522"/>
        <end position="532"/>
    </location>
</feature>